<accession>A0A0E9PEB1</accession>
<dbReference type="AlphaFoldDB" id="A0A0E9PEB1"/>
<dbReference type="EMBL" id="GBXM01106172">
    <property type="protein sequence ID" value="JAH02405.1"/>
    <property type="molecule type" value="Transcribed_RNA"/>
</dbReference>
<protein>
    <submittedName>
        <fullName evidence="1">Uncharacterized protein</fullName>
    </submittedName>
</protein>
<reference evidence="1" key="1">
    <citation type="submission" date="2014-11" db="EMBL/GenBank/DDBJ databases">
        <authorList>
            <person name="Amaro Gonzalez C."/>
        </authorList>
    </citation>
    <scope>NUCLEOTIDE SEQUENCE</scope>
</reference>
<evidence type="ECO:0000313" key="1">
    <source>
        <dbReference type="EMBL" id="JAH02405.1"/>
    </source>
</evidence>
<reference evidence="1" key="2">
    <citation type="journal article" date="2015" name="Fish Shellfish Immunol.">
        <title>Early steps in the European eel (Anguilla anguilla)-Vibrio vulnificus interaction in the gills: Role of the RtxA13 toxin.</title>
        <authorList>
            <person name="Callol A."/>
            <person name="Pajuelo D."/>
            <person name="Ebbesson L."/>
            <person name="Teles M."/>
            <person name="MacKenzie S."/>
            <person name="Amaro C."/>
        </authorList>
    </citation>
    <scope>NUCLEOTIDE SEQUENCE</scope>
</reference>
<proteinExistence type="predicted"/>
<name>A0A0E9PEB1_ANGAN</name>
<sequence>MQRFISSLFYSRELGTAAIFVRQV</sequence>
<organism evidence="1">
    <name type="scientific">Anguilla anguilla</name>
    <name type="common">European freshwater eel</name>
    <name type="synonym">Muraena anguilla</name>
    <dbReference type="NCBI Taxonomy" id="7936"/>
    <lineage>
        <taxon>Eukaryota</taxon>
        <taxon>Metazoa</taxon>
        <taxon>Chordata</taxon>
        <taxon>Craniata</taxon>
        <taxon>Vertebrata</taxon>
        <taxon>Euteleostomi</taxon>
        <taxon>Actinopterygii</taxon>
        <taxon>Neopterygii</taxon>
        <taxon>Teleostei</taxon>
        <taxon>Anguilliformes</taxon>
        <taxon>Anguillidae</taxon>
        <taxon>Anguilla</taxon>
    </lineage>
</organism>